<proteinExistence type="predicted"/>
<sequence length="81" mass="8999">MSLSNPIKTPAPENIHNVAAQVSTPFSNLPMQKAIGMLNNLALNTRPNIMFTTNLLSQFTNQPKTAHWSLVKHLLRYLSGI</sequence>
<dbReference type="EMBL" id="AVOT02042202">
    <property type="protein sequence ID" value="MBW0537592.1"/>
    <property type="molecule type" value="Genomic_DNA"/>
</dbReference>
<gene>
    <name evidence="1" type="ORF">O181_077307</name>
</gene>
<organism evidence="1 2">
    <name type="scientific">Austropuccinia psidii MF-1</name>
    <dbReference type="NCBI Taxonomy" id="1389203"/>
    <lineage>
        <taxon>Eukaryota</taxon>
        <taxon>Fungi</taxon>
        <taxon>Dikarya</taxon>
        <taxon>Basidiomycota</taxon>
        <taxon>Pucciniomycotina</taxon>
        <taxon>Pucciniomycetes</taxon>
        <taxon>Pucciniales</taxon>
        <taxon>Sphaerophragmiaceae</taxon>
        <taxon>Austropuccinia</taxon>
    </lineage>
</organism>
<comment type="caution">
    <text evidence="1">The sequence shown here is derived from an EMBL/GenBank/DDBJ whole genome shotgun (WGS) entry which is preliminary data.</text>
</comment>
<protein>
    <submittedName>
        <fullName evidence="1">Uncharacterized protein</fullName>
    </submittedName>
</protein>
<evidence type="ECO:0000313" key="2">
    <source>
        <dbReference type="Proteomes" id="UP000765509"/>
    </source>
</evidence>
<dbReference type="OrthoDB" id="2801217at2759"/>
<evidence type="ECO:0000313" key="1">
    <source>
        <dbReference type="EMBL" id="MBW0537592.1"/>
    </source>
</evidence>
<keyword evidence="2" id="KW-1185">Reference proteome</keyword>
<dbReference type="AlphaFoldDB" id="A0A9Q3FFR7"/>
<dbReference type="Proteomes" id="UP000765509">
    <property type="component" value="Unassembled WGS sequence"/>
</dbReference>
<accession>A0A9Q3FFR7</accession>
<name>A0A9Q3FFR7_9BASI</name>
<reference evidence="1" key="1">
    <citation type="submission" date="2021-03" db="EMBL/GenBank/DDBJ databases">
        <title>Draft genome sequence of rust myrtle Austropuccinia psidii MF-1, a brazilian biotype.</title>
        <authorList>
            <person name="Quecine M.C."/>
            <person name="Pachon D.M.R."/>
            <person name="Bonatelli M.L."/>
            <person name="Correr F.H."/>
            <person name="Franceschini L.M."/>
            <person name="Leite T.F."/>
            <person name="Margarido G.R.A."/>
            <person name="Almeida C.A."/>
            <person name="Ferrarezi J.A."/>
            <person name="Labate C.A."/>
        </authorList>
    </citation>
    <scope>NUCLEOTIDE SEQUENCE</scope>
    <source>
        <strain evidence="1">MF-1</strain>
    </source>
</reference>